<sequence>MKKHTQNGASLLEVMIALFVLAVGLLGVFAMQAESMKLNQQAYSSSQAMFLANDAIERMRVNMAALTDEQQLEPTVALVFPDFANWKDEVFVERKQLPGGDSTIEAIETDVDEGEAKDIVFKVTITYPQQNLANQQLDPSEDSEMIEYVLFARL</sequence>
<dbReference type="NCBIfam" id="TIGR02532">
    <property type="entry name" value="IV_pilin_GFxxxE"/>
    <property type="match status" value="1"/>
</dbReference>
<proteinExistence type="predicted"/>
<dbReference type="Pfam" id="PF07963">
    <property type="entry name" value="N_methyl"/>
    <property type="match status" value="1"/>
</dbReference>
<protein>
    <submittedName>
        <fullName evidence="3">Type IV pilus assembly protein PilV</fullName>
    </submittedName>
</protein>
<dbReference type="AlphaFoldDB" id="A0AAN2BLY4"/>
<keyword evidence="4" id="KW-1185">Reference proteome</keyword>
<keyword evidence="1" id="KW-1133">Transmembrane helix</keyword>
<evidence type="ECO:0000313" key="3">
    <source>
        <dbReference type="EMBL" id="BCD99526.1"/>
    </source>
</evidence>
<organism evidence="3 4">
    <name type="scientific">Marinagarivorans cellulosilyticus</name>
    <dbReference type="NCBI Taxonomy" id="2721545"/>
    <lineage>
        <taxon>Bacteria</taxon>
        <taxon>Pseudomonadati</taxon>
        <taxon>Pseudomonadota</taxon>
        <taxon>Gammaproteobacteria</taxon>
        <taxon>Cellvibrionales</taxon>
        <taxon>Cellvibrionaceae</taxon>
        <taxon>Marinagarivorans</taxon>
    </lineage>
</organism>
<dbReference type="Pfam" id="PF22150">
    <property type="entry name" value="Tt1218-like"/>
    <property type="match status" value="1"/>
</dbReference>
<keyword evidence="1" id="KW-0472">Membrane</keyword>
<dbReference type="KEGG" id="marq:MARGE09_P3728"/>
<evidence type="ECO:0000259" key="2">
    <source>
        <dbReference type="Pfam" id="PF22150"/>
    </source>
</evidence>
<dbReference type="InterPro" id="IPR012902">
    <property type="entry name" value="N_methyl_site"/>
</dbReference>
<evidence type="ECO:0000256" key="1">
    <source>
        <dbReference type="SAM" id="Phobius"/>
    </source>
</evidence>
<dbReference type="Proteomes" id="UP001320119">
    <property type="component" value="Chromosome"/>
</dbReference>
<name>A0AAN2BLY4_9GAMM</name>
<feature type="domain" description="Type IV pilin Tt1218-like" evidence="2">
    <location>
        <begin position="30"/>
        <end position="68"/>
    </location>
</feature>
<feature type="transmembrane region" description="Helical" evidence="1">
    <location>
        <begin position="12"/>
        <end position="31"/>
    </location>
</feature>
<evidence type="ECO:0000313" key="4">
    <source>
        <dbReference type="Proteomes" id="UP001320119"/>
    </source>
</evidence>
<dbReference type="RefSeq" id="WP_236984792.1">
    <property type="nucleotide sequence ID" value="NZ_AP023086.1"/>
</dbReference>
<dbReference type="InterPro" id="IPR054402">
    <property type="entry name" value="Tt1218-like_dom"/>
</dbReference>
<dbReference type="EMBL" id="AP023086">
    <property type="protein sequence ID" value="BCD99526.1"/>
    <property type="molecule type" value="Genomic_DNA"/>
</dbReference>
<dbReference type="InterPro" id="IPR013362">
    <property type="entry name" value="Pilus_4_PilV"/>
</dbReference>
<accession>A0AAN2BLY4</accession>
<reference evidence="3 4" key="1">
    <citation type="journal article" date="2022" name="IScience">
        <title>An ultrasensitive nanofiber-based assay for enzymatic hydrolysis and deep-sea microbial degradation of cellulose.</title>
        <authorList>
            <person name="Tsudome M."/>
            <person name="Tachioka M."/>
            <person name="Miyazaki M."/>
            <person name="Uchimura K."/>
            <person name="Tsuda M."/>
            <person name="Takaki Y."/>
            <person name="Deguchi S."/>
        </authorList>
    </citation>
    <scope>NUCLEOTIDE SEQUENCE [LARGE SCALE GENOMIC DNA]</scope>
    <source>
        <strain evidence="3 4">GE09</strain>
    </source>
</reference>
<dbReference type="NCBIfam" id="TIGR02523">
    <property type="entry name" value="type_IV_pilV"/>
    <property type="match status" value="1"/>
</dbReference>
<keyword evidence="1" id="KW-0812">Transmembrane</keyword>
<gene>
    <name evidence="3" type="ORF">MARGE09_P3728</name>
</gene>